<organism evidence="2 3">
    <name type="scientific">Salininema proteolyticum</name>
    <dbReference type="NCBI Taxonomy" id="1607685"/>
    <lineage>
        <taxon>Bacteria</taxon>
        <taxon>Bacillati</taxon>
        <taxon>Actinomycetota</taxon>
        <taxon>Actinomycetes</taxon>
        <taxon>Glycomycetales</taxon>
        <taxon>Glycomycetaceae</taxon>
        <taxon>Salininema</taxon>
    </lineage>
</organism>
<sequence length="129" mass="14063">MDLSFNHTIVWAADRDATAEWWSDVFGVATKPFGPFLQIPCSNGVDLDICGIGSNPDRGRPAPQHYAFLVSEGDFDAVFTRVKDRGIPYWAHPDGSGKGEYNTNDGGRGVYFADPNGHDLEIITVPYGG</sequence>
<dbReference type="InterPro" id="IPR004360">
    <property type="entry name" value="Glyas_Fos-R_dOase_dom"/>
</dbReference>
<name>A0ABV8TXE1_9ACTN</name>
<reference evidence="3" key="1">
    <citation type="journal article" date="2019" name="Int. J. Syst. Evol. Microbiol.">
        <title>The Global Catalogue of Microorganisms (GCM) 10K type strain sequencing project: providing services to taxonomists for standard genome sequencing and annotation.</title>
        <authorList>
            <consortium name="The Broad Institute Genomics Platform"/>
            <consortium name="The Broad Institute Genome Sequencing Center for Infectious Disease"/>
            <person name="Wu L."/>
            <person name="Ma J."/>
        </authorList>
    </citation>
    <scope>NUCLEOTIDE SEQUENCE [LARGE SCALE GENOMIC DNA]</scope>
    <source>
        <strain evidence="3">IBRC-M 10908</strain>
    </source>
</reference>
<dbReference type="SUPFAM" id="SSF54593">
    <property type="entry name" value="Glyoxalase/Bleomycin resistance protein/Dihydroxybiphenyl dioxygenase"/>
    <property type="match status" value="1"/>
</dbReference>
<comment type="caution">
    <text evidence="2">The sequence shown here is derived from an EMBL/GenBank/DDBJ whole genome shotgun (WGS) entry which is preliminary data.</text>
</comment>
<keyword evidence="3" id="KW-1185">Reference proteome</keyword>
<dbReference type="PROSITE" id="PS51819">
    <property type="entry name" value="VOC"/>
    <property type="match status" value="1"/>
</dbReference>
<dbReference type="Gene3D" id="3.10.180.10">
    <property type="entry name" value="2,3-Dihydroxybiphenyl 1,2-Dioxygenase, domain 1"/>
    <property type="match status" value="1"/>
</dbReference>
<dbReference type="InterPro" id="IPR037523">
    <property type="entry name" value="VOC_core"/>
</dbReference>
<dbReference type="Pfam" id="PF00903">
    <property type="entry name" value="Glyoxalase"/>
    <property type="match status" value="1"/>
</dbReference>
<evidence type="ECO:0000313" key="3">
    <source>
        <dbReference type="Proteomes" id="UP001595823"/>
    </source>
</evidence>
<dbReference type="Proteomes" id="UP001595823">
    <property type="component" value="Unassembled WGS sequence"/>
</dbReference>
<protein>
    <submittedName>
        <fullName evidence="2">VOC family protein</fullName>
    </submittedName>
</protein>
<dbReference type="RefSeq" id="WP_380619357.1">
    <property type="nucleotide sequence ID" value="NZ_JBHSDK010000011.1"/>
</dbReference>
<proteinExistence type="predicted"/>
<feature type="domain" description="VOC" evidence="1">
    <location>
        <begin position="4"/>
        <end position="125"/>
    </location>
</feature>
<dbReference type="CDD" id="cd08351">
    <property type="entry name" value="ChaP_like"/>
    <property type="match status" value="1"/>
</dbReference>
<dbReference type="InterPro" id="IPR029068">
    <property type="entry name" value="Glyas_Bleomycin-R_OHBP_Dase"/>
</dbReference>
<evidence type="ECO:0000259" key="1">
    <source>
        <dbReference type="PROSITE" id="PS51819"/>
    </source>
</evidence>
<evidence type="ECO:0000313" key="2">
    <source>
        <dbReference type="EMBL" id="MFC4335051.1"/>
    </source>
</evidence>
<gene>
    <name evidence="2" type="ORF">ACFPET_07555</name>
</gene>
<dbReference type="EMBL" id="JBHSDK010000011">
    <property type="protein sequence ID" value="MFC4335051.1"/>
    <property type="molecule type" value="Genomic_DNA"/>
</dbReference>
<accession>A0ABV8TXE1</accession>